<comment type="subcellular location">
    <subcellularLocation>
        <location evidence="1">Cell membrane</location>
        <topology evidence="1">Multi-pass membrane protein</topology>
    </subcellularLocation>
</comment>
<keyword evidence="8" id="KW-1185">Reference proteome</keyword>
<evidence type="ECO:0008006" key="9">
    <source>
        <dbReference type="Google" id="ProtNLM"/>
    </source>
</evidence>
<evidence type="ECO:0000256" key="5">
    <source>
        <dbReference type="ARBA" id="ARBA00023136"/>
    </source>
</evidence>
<dbReference type="PANTHER" id="PTHR30250">
    <property type="entry name" value="PST FAMILY PREDICTED COLANIC ACID TRANSPORTER"/>
    <property type="match status" value="1"/>
</dbReference>
<keyword evidence="3 6" id="KW-0812">Transmembrane</keyword>
<evidence type="ECO:0000256" key="1">
    <source>
        <dbReference type="ARBA" id="ARBA00004651"/>
    </source>
</evidence>
<dbReference type="Proteomes" id="UP000013167">
    <property type="component" value="Unassembled WGS sequence"/>
</dbReference>
<keyword evidence="5 6" id="KW-0472">Membrane</keyword>
<dbReference type="InterPro" id="IPR050833">
    <property type="entry name" value="Poly_Biosynth_Transport"/>
</dbReference>
<reference evidence="7 8" key="1">
    <citation type="journal article" date="2013" name="ISME J.">
        <title>A metabolic model for members of the genus Tetrasphaera involved in enhanced biological phosphorus removal.</title>
        <authorList>
            <person name="Kristiansen R."/>
            <person name="Nguyen H.T.T."/>
            <person name="Saunders A.M."/>
            <person name="Nielsen J.L."/>
            <person name="Wimmer R."/>
            <person name="Le V.Q."/>
            <person name="McIlroy S.J."/>
            <person name="Petrovski S."/>
            <person name="Seviour R.J."/>
            <person name="Calteau A."/>
            <person name="Nielsen K.L."/>
            <person name="Nielsen P.H."/>
        </authorList>
    </citation>
    <scope>NUCLEOTIDE SEQUENCE [LARGE SCALE GENOMIC DNA]</scope>
    <source>
        <strain evidence="7 8">Lp2</strain>
    </source>
</reference>
<dbReference type="GO" id="GO:0005886">
    <property type="term" value="C:plasma membrane"/>
    <property type="evidence" value="ECO:0007669"/>
    <property type="project" value="UniProtKB-SubCell"/>
</dbReference>
<evidence type="ECO:0000256" key="4">
    <source>
        <dbReference type="ARBA" id="ARBA00022989"/>
    </source>
</evidence>
<feature type="transmembrane region" description="Helical" evidence="6">
    <location>
        <begin position="177"/>
        <end position="197"/>
    </location>
</feature>
<dbReference type="PANTHER" id="PTHR30250:SF11">
    <property type="entry name" value="O-ANTIGEN TRANSPORTER-RELATED"/>
    <property type="match status" value="1"/>
</dbReference>
<evidence type="ECO:0000256" key="3">
    <source>
        <dbReference type="ARBA" id="ARBA00022692"/>
    </source>
</evidence>
<proteinExistence type="predicted"/>
<gene>
    <name evidence="7" type="ORF">BN10_1630002</name>
</gene>
<feature type="transmembrane region" description="Helical" evidence="6">
    <location>
        <begin position="316"/>
        <end position="342"/>
    </location>
</feature>
<name>N0DYI9_9MICO</name>
<keyword evidence="2" id="KW-1003">Cell membrane</keyword>
<feature type="transmembrane region" description="Helical" evidence="6">
    <location>
        <begin position="12"/>
        <end position="33"/>
    </location>
</feature>
<dbReference type="EMBL" id="CAIZ01000072">
    <property type="protein sequence ID" value="CCH69427.1"/>
    <property type="molecule type" value="Genomic_DNA"/>
</dbReference>
<dbReference type="STRING" id="1193181.BN10_1630002"/>
<feature type="transmembrane region" description="Helical" evidence="6">
    <location>
        <begin position="119"/>
        <end position="138"/>
    </location>
</feature>
<comment type="caution">
    <text evidence="7">The sequence shown here is derived from an EMBL/GenBank/DDBJ whole genome shotgun (WGS) entry which is preliminary data.</text>
</comment>
<evidence type="ECO:0000256" key="2">
    <source>
        <dbReference type="ARBA" id="ARBA00022475"/>
    </source>
</evidence>
<dbReference type="AlphaFoldDB" id="N0DYI9"/>
<evidence type="ECO:0000313" key="7">
    <source>
        <dbReference type="EMBL" id="CCH69427.1"/>
    </source>
</evidence>
<keyword evidence="4 6" id="KW-1133">Transmembrane helix</keyword>
<feature type="transmembrane region" description="Helical" evidence="6">
    <location>
        <begin position="87"/>
        <end position="113"/>
    </location>
</feature>
<feature type="transmembrane region" description="Helical" evidence="6">
    <location>
        <begin position="283"/>
        <end position="304"/>
    </location>
</feature>
<feature type="transmembrane region" description="Helical" evidence="6">
    <location>
        <begin position="249"/>
        <end position="271"/>
    </location>
</feature>
<feature type="transmembrane region" description="Helical" evidence="6">
    <location>
        <begin position="217"/>
        <end position="237"/>
    </location>
</feature>
<feature type="transmembrane region" description="Helical" evidence="6">
    <location>
        <begin position="45"/>
        <end position="66"/>
    </location>
</feature>
<evidence type="ECO:0000256" key="6">
    <source>
        <dbReference type="SAM" id="Phobius"/>
    </source>
</evidence>
<dbReference type="eggNOG" id="COG2244">
    <property type="taxonomic scope" value="Bacteria"/>
</dbReference>
<feature type="transmembrane region" description="Helical" evidence="6">
    <location>
        <begin position="378"/>
        <end position="400"/>
    </location>
</feature>
<dbReference type="HOGENOM" id="CLU_054185_0_0_11"/>
<protein>
    <recommendedName>
        <fullName evidence="9">Polysaccharide biosynthesis protein</fullName>
    </recommendedName>
</protein>
<feature type="transmembrane region" description="Helical" evidence="6">
    <location>
        <begin position="354"/>
        <end position="372"/>
    </location>
</feature>
<feature type="transmembrane region" description="Helical" evidence="6">
    <location>
        <begin position="147"/>
        <end position="171"/>
    </location>
</feature>
<organism evidence="7 8">
    <name type="scientific">Phycicoccus elongatus Lp2</name>
    <dbReference type="NCBI Taxonomy" id="1193181"/>
    <lineage>
        <taxon>Bacteria</taxon>
        <taxon>Bacillati</taxon>
        <taxon>Actinomycetota</taxon>
        <taxon>Actinomycetes</taxon>
        <taxon>Micrococcales</taxon>
        <taxon>Intrasporangiaceae</taxon>
        <taxon>Phycicoccus</taxon>
    </lineage>
</organism>
<sequence length="425" mass="43562">MVRMLRTGTVPALLISVGTMTANLLGYGFFLVLNRTQTSENLGALVALTNLAVIGAVPALALQLVVARRVARARAADGDQASAGGTALRTGTVVGGAMILLTCVLAPIVIWGLHLDGPTPALLLALVVGPTCLTYAVLGDLQGTDRFLALAGLYVTVGLSRLLAGVLAGLAGWGVTGVMAAIAAAAIVAALVAMLVVGAPAAREALRRGPSWHRPVLHGMTATSALLVVSSLDAPLARHFLDPVAAGEFAVLTIFSKAALWAPAFVVTVVYSRMATRRGSRHVGLAVTATAAIVALGILLTMLLRQPLALLVGGSSYAHLAGLVPLFTAIGGMWALAQVFVYWRLARADHRFGLLLWVVAIAVIVTVAVARHDSAAQLAWTLFGGGCAVVLVGATLLAVAMRRHRAGEVLVGGLVPGSPDPDADV</sequence>
<accession>N0DYI9</accession>
<evidence type="ECO:0000313" key="8">
    <source>
        <dbReference type="Proteomes" id="UP000013167"/>
    </source>
</evidence>